<sequence length="125" mass="14113">MVTDDDLVNRGFTPLHDRITDIDAKLAPGIDGIFEKDGKYFIIESKFGCSNLNTCREDTRQMSRSWIYDRLQKTNLPESKKALILGNYTPVLAKITKSGVVTYKKLKPDGYVDKSVKSFADIFGD</sequence>
<comment type="caution">
    <text evidence="1">The sequence shown here is derived from an EMBL/GenBank/DDBJ whole genome shotgun (WGS) entry which is preliminary data.</text>
</comment>
<dbReference type="EMBL" id="JBBMQU010000085">
    <property type="protein sequence ID" value="MEM5553271.1"/>
    <property type="molecule type" value="Genomic_DNA"/>
</dbReference>
<name>A0ABU9U8A6_9GAMM</name>
<dbReference type="RefSeq" id="WP_342884745.1">
    <property type="nucleotide sequence ID" value="NZ_JBBMQU010000085.1"/>
</dbReference>
<protein>
    <submittedName>
        <fullName evidence="1">Uncharacterized protein</fullName>
    </submittedName>
</protein>
<accession>A0ABU9U8A6</accession>
<reference evidence="1 2" key="1">
    <citation type="submission" date="2024-03" db="EMBL/GenBank/DDBJ databases">
        <title>Community enrichment and isolation of bacterial strains for fucoidan degradation.</title>
        <authorList>
            <person name="Sichert A."/>
        </authorList>
    </citation>
    <scope>NUCLEOTIDE SEQUENCE [LARGE SCALE GENOMIC DNA]</scope>
    <source>
        <strain evidence="1 2">AS81</strain>
    </source>
</reference>
<organism evidence="1 2">
    <name type="scientific">Pseudoalteromonas neustonica</name>
    <dbReference type="NCBI Taxonomy" id="1840331"/>
    <lineage>
        <taxon>Bacteria</taxon>
        <taxon>Pseudomonadati</taxon>
        <taxon>Pseudomonadota</taxon>
        <taxon>Gammaproteobacteria</taxon>
        <taxon>Alteromonadales</taxon>
        <taxon>Pseudoalteromonadaceae</taxon>
        <taxon>Pseudoalteromonas</taxon>
    </lineage>
</organism>
<dbReference type="Proteomes" id="UP001388366">
    <property type="component" value="Unassembled WGS sequence"/>
</dbReference>
<proteinExistence type="predicted"/>
<gene>
    <name evidence="1" type="ORF">WNY63_21435</name>
</gene>
<evidence type="ECO:0000313" key="2">
    <source>
        <dbReference type="Proteomes" id="UP001388366"/>
    </source>
</evidence>
<evidence type="ECO:0000313" key="1">
    <source>
        <dbReference type="EMBL" id="MEM5553271.1"/>
    </source>
</evidence>
<keyword evidence="2" id="KW-1185">Reference proteome</keyword>